<proteinExistence type="predicted"/>
<dbReference type="AlphaFoldDB" id="A0A7C4UA81"/>
<protein>
    <recommendedName>
        <fullName evidence="2">DUF5723 domain-containing protein</fullName>
    </recommendedName>
</protein>
<gene>
    <name evidence="1" type="ORF">ENV67_04225</name>
</gene>
<organism evidence="1">
    <name type="scientific">candidate division WOR-3 bacterium</name>
    <dbReference type="NCBI Taxonomy" id="2052148"/>
    <lineage>
        <taxon>Bacteria</taxon>
        <taxon>Bacteria division WOR-3</taxon>
    </lineage>
</organism>
<accession>A0A7C4UA81</accession>
<name>A0A7C4UA81_UNCW3</name>
<dbReference type="EMBL" id="DTHG01000051">
    <property type="protein sequence ID" value="HGW91731.1"/>
    <property type="molecule type" value="Genomic_DNA"/>
</dbReference>
<evidence type="ECO:0008006" key="2">
    <source>
        <dbReference type="Google" id="ProtNLM"/>
    </source>
</evidence>
<reference evidence="1" key="1">
    <citation type="journal article" date="2020" name="mSystems">
        <title>Genome- and Community-Level Interaction Insights into Carbon Utilization and Element Cycling Functions of Hydrothermarchaeota in Hydrothermal Sediment.</title>
        <authorList>
            <person name="Zhou Z."/>
            <person name="Liu Y."/>
            <person name="Xu W."/>
            <person name="Pan J."/>
            <person name="Luo Z.H."/>
            <person name="Li M."/>
        </authorList>
    </citation>
    <scope>NUCLEOTIDE SEQUENCE [LARGE SCALE GENOMIC DNA]</scope>
    <source>
        <strain evidence="1">SpSt-780</strain>
    </source>
</reference>
<evidence type="ECO:0000313" key="1">
    <source>
        <dbReference type="EMBL" id="HGW91731.1"/>
    </source>
</evidence>
<sequence length="509" mass="55959">MLFILFFFESSGYTRLTYVNNSIPVNLYFLDEAFLDVSRGSGIVGASFNPASLSKTGKLDIYAGVGFAKSNYVERDVIINFDEDSLKDSLILPVSIGFLESGGIDYFGIGKKFGPFGFGFSIDRGYELGFLLDIDQRIGEDFSFTYERGFTNEDDPNIPVGDTINVSIPLSGYVHITGKGKGNIYYKEKPMFFGIGTGAGPISIGVGARITNISLSGEANFHFLAQVDSLWTYIDTVVQDFNGDNWTIDSVQIFAQTVEDTLIIGGINGSYRGTRFGGMAGLLIDLRFLKIGVSYERTSNLSIDGRHSLIFGFPSSPPEYLDIDTTGLEADSLQRRIYGRVGLYAGEWPIDTSSEEETNKWTFLPMDRYRAGIYLNLLAFTLSLGGNFDWTSDSIALGEGYFGLSIGLPIPVISTRVCLAGKIMYVKFPKGDNEDGDKYEVMFSPPALTAGLGLRYTKKPVTLSFTTRINLTQGAFSLLNLIEDFEKQGEIKFDPLSSVNFGFGIGIKL</sequence>
<comment type="caution">
    <text evidence="1">The sequence shown here is derived from an EMBL/GenBank/DDBJ whole genome shotgun (WGS) entry which is preliminary data.</text>
</comment>